<evidence type="ECO:0000313" key="3">
    <source>
        <dbReference type="EMBL" id="KAK8483507.1"/>
    </source>
</evidence>
<evidence type="ECO:0000256" key="2">
    <source>
        <dbReference type="SAM" id="MobiDB-lite"/>
    </source>
</evidence>
<comment type="caution">
    <text evidence="3">The sequence shown here is derived from an EMBL/GenBank/DDBJ whole genome shotgun (WGS) entry which is preliminary data.</text>
</comment>
<proteinExistence type="predicted"/>
<dbReference type="PANTHER" id="PTHR24014:SF4">
    <property type="entry name" value="2-OXOGLUTARATE AND IRON-DEPENDENT OXYGENASE DOMAIN-CONTAINING PROTEIN 2"/>
    <property type="match status" value="1"/>
</dbReference>
<organism evidence="3 4">
    <name type="scientific">Hibiscus sabdariffa</name>
    <name type="common">roselle</name>
    <dbReference type="NCBI Taxonomy" id="183260"/>
    <lineage>
        <taxon>Eukaryota</taxon>
        <taxon>Viridiplantae</taxon>
        <taxon>Streptophyta</taxon>
        <taxon>Embryophyta</taxon>
        <taxon>Tracheophyta</taxon>
        <taxon>Spermatophyta</taxon>
        <taxon>Magnoliopsida</taxon>
        <taxon>eudicotyledons</taxon>
        <taxon>Gunneridae</taxon>
        <taxon>Pentapetalae</taxon>
        <taxon>rosids</taxon>
        <taxon>malvids</taxon>
        <taxon>Malvales</taxon>
        <taxon>Malvaceae</taxon>
        <taxon>Malvoideae</taxon>
        <taxon>Hibiscus</taxon>
    </lineage>
</organism>
<reference evidence="3 4" key="1">
    <citation type="journal article" date="2024" name="G3 (Bethesda)">
        <title>Genome assembly of Hibiscus sabdariffa L. provides insights into metabolisms of medicinal natural products.</title>
        <authorList>
            <person name="Kim T."/>
        </authorList>
    </citation>
    <scope>NUCLEOTIDE SEQUENCE [LARGE SCALE GENOMIC DNA]</scope>
    <source>
        <strain evidence="3">TK-2024</strain>
        <tissue evidence="3">Old leaves</tissue>
    </source>
</reference>
<feature type="region of interest" description="Disordered" evidence="2">
    <location>
        <begin position="1"/>
        <end position="24"/>
    </location>
</feature>
<evidence type="ECO:0000313" key="4">
    <source>
        <dbReference type="Proteomes" id="UP001396334"/>
    </source>
</evidence>
<keyword evidence="4" id="KW-1185">Reference proteome</keyword>
<dbReference type="PANTHER" id="PTHR24014">
    <property type="entry name" value="2-OXOGLUTARATE AND IRON-DEPENDENT OXYGENASE DOMAIN-CONTAINING PROTEIN 2"/>
    <property type="match status" value="1"/>
</dbReference>
<keyword evidence="1" id="KW-0847">Vitamin C</keyword>
<protein>
    <submittedName>
        <fullName evidence="3">Uncharacterized protein</fullName>
    </submittedName>
</protein>
<dbReference type="Proteomes" id="UP001396334">
    <property type="component" value="Unassembled WGS sequence"/>
</dbReference>
<gene>
    <name evidence="3" type="ORF">V6N11_045155</name>
</gene>
<name>A0ABR1ZSG8_9ROSI</name>
<feature type="compositionally biased region" description="Basic and acidic residues" evidence="2">
    <location>
        <begin position="1"/>
        <end position="10"/>
    </location>
</feature>
<sequence length="139" mass="15653">MSLEVAKKEIQQPTPPTADRNGNGVAVSQSVATMNRLRLNPNTEHKPDSYEGLQLDFSPLLFSSLERYLPPPMLSYSRDSKLNYMRDIILRYSPEGERTREIENGHAIAGFNFIFDWLTTGSKAARIQAKDYITLSASS</sequence>
<dbReference type="EMBL" id="JBBPBN010000646">
    <property type="protein sequence ID" value="KAK8483507.1"/>
    <property type="molecule type" value="Genomic_DNA"/>
</dbReference>
<evidence type="ECO:0000256" key="1">
    <source>
        <dbReference type="ARBA" id="ARBA00022896"/>
    </source>
</evidence>
<accession>A0ABR1ZSG8</accession>